<dbReference type="Gene3D" id="2.40.50.100">
    <property type="match status" value="1"/>
</dbReference>
<organism evidence="8 9">
    <name type="scientific">Peribacillus deserti</name>
    <dbReference type="NCBI Taxonomy" id="673318"/>
    <lineage>
        <taxon>Bacteria</taxon>
        <taxon>Bacillati</taxon>
        <taxon>Bacillota</taxon>
        <taxon>Bacilli</taxon>
        <taxon>Bacillales</taxon>
        <taxon>Bacillaceae</taxon>
        <taxon>Peribacillus</taxon>
    </lineage>
</organism>
<evidence type="ECO:0000259" key="6">
    <source>
        <dbReference type="Pfam" id="PF25963"/>
    </source>
</evidence>
<keyword evidence="4" id="KW-1133">Transmembrane helix</keyword>
<evidence type="ECO:0000256" key="5">
    <source>
        <dbReference type="ARBA" id="ARBA00023136"/>
    </source>
</evidence>
<dbReference type="Proteomes" id="UP000234748">
    <property type="component" value="Unassembled WGS sequence"/>
</dbReference>
<comment type="similarity">
    <text evidence="2">Belongs to the membrane fusion protein (MFP) (TC 8.A.1) family.</text>
</comment>
<evidence type="ECO:0000256" key="4">
    <source>
        <dbReference type="ARBA" id="ARBA00022989"/>
    </source>
</evidence>
<accession>A0A2N5M415</accession>
<dbReference type="InterPro" id="IPR050739">
    <property type="entry name" value="MFP"/>
</dbReference>
<comment type="caution">
    <text evidence="8">The sequence shown here is derived from an EMBL/GenBank/DDBJ whole genome shotgun (WGS) entry which is preliminary data.</text>
</comment>
<evidence type="ECO:0000256" key="3">
    <source>
        <dbReference type="ARBA" id="ARBA00022692"/>
    </source>
</evidence>
<dbReference type="Pfam" id="PF25963">
    <property type="entry name" value="Beta-barrel_AAEA"/>
    <property type="match status" value="1"/>
</dbReference>
<keyword evidence="5" id="KW-0472">Membrane</keyword>
<reference evidence="8 9" key="1">
    <citation type="submission" date="2017-11" db="EMBL/GenBank/DDBJ databases">
        <title>Comparitive Functional Genomics of Dry Heat Resistant strains isolated from the Viking Spacecraft.</title>
        <authorList>
            <person name="Seuylemezian A."/>
            <person name="Cooper K."/>
            <person name="Vaishampayan P."/>
        </authorList>
    </citation>
    <scope>NUCLEOTIDE SEQUENCE [LARGE SCALE GENOMIC DNA]</scope>
    <source>
        <strain evidence="8 9">V1-29</strain>
    </source>
</reference>
<name>A0A2N5M415_9BACI</name>
<evidence type="ECO:0000313" key="8">
    <source>
        <dbReference type="EMBL" id="PLT29072.1"/>
    </source>
</evidence>
<protein>
    <submittedName>
        <fullName evidence="8">Transporter</fullName>
    </submittedName>
</protein>
<gene>
    <name evidence="8" type="ORF">CUU66_15205</name>
</gene>
<dbReference type="SUPFAM" id="SSF51230">
    <property type="entry name" value="Single hybrid motif"/>
    <property type="match status" value="1"/>
</dbReference>
<feature type="domain" description="YhbJ barrel-sandwich hybrid" evidence="7">
    <location>
        <begin position="37"/>
        <end position="108"/>
    </location>
</feature>
<dbReference type="Gene3D" id="2.40.30.170">
    <property type="match status" value="1"/>
</dbReference>
<sequence>MNILVILIVIGLLGGGAYYYYQSSTYIKTNNAHVSGDIQTIASPAAGRLTSWNAEEGEAISSNTELGKINDGKQSTTINSSDNGTIIKESVNKNQLVQPGTVLAQAVDMKELFIVANIDEKKIKDVKTGSSVDVIVDGDEDTVIEGEVESIGHAANSIFSLMGQQNTSGNYTKVTQYIPVKISIDNYSEKVMPGMNAEVKIKK</sequence>
<dbReference type="EMBL" id="PGUY01000047">
    <property type="protein sequence ID" value="PLT29072.1"/>
    <property type="molecule type" value="Genomic_DNA"/>
</dbReference>
<feature type="domain" description="p-hydroxybenzoic acid efflux pump subunit AaeA-like beta-barrel" evidence="6">
    <location>
        <begin position="112"/>
        <end position="201"/>
    </location>
</feature>
<dbReference type="RefSeq" id="WP_101643771.1">
    <property type="nucleotide sequence ID" value="NZ_PGUY01000047.1"/>
</dbReference>
<dbReference type="AlphaFoldDB" id="A0A2N5M415"/>
<dbReference type="OrthoDB" id="9811754at2"/>
<evidence type="ECO:0000259" key="7">
    <source>
        <dbReference type="Pfam" id="PF25997"/>
    </source>
</evidence>
<dbReference type="PANTHER" id="PTHR30386">
    <property type="entry name" value="MEMBRANE FUSION SUBUNIT OF EMRAB-TOLC MULTIDRUG EFFLUX PUMP"/>
    <property type="match status" value="1"/>
</dbReference>
<dbReference type="InterPro" id="IPR058634">
    <property type="entry name" value="AaeA-lik-b-barrel"/>
</dbReference>
<comment type="subcellular location">
    <subcellularLocation>
        <location evidence="1">Membrane</location>
        <topology evidence="1">Single-pass membrane protein</topology>
    </subcellularLocation>
</comment>
<evidence type="ECO:0000256" key="1">
    <source>
        <dbReference type="ARBA" id="ARBA00004167"/>
    </source>
</evidence>
<dbReference type="Pfam" id="PF25997">
    <property type="entry name" value="BSH_YhbJ"/>
    <property type="match status" value="1"/>
</dbReference>
<dbReference type="InterPro" id="IPR058635">
    <property type="entry name" value="BSH_YhbJ"/>
</dbReference>
<evidence type="ECO:0000256" key="2">
    <source>
        <dbReference type="ARBA" id="ARBA00009477"/>
    </source>
</evidence>
<proteinExistence type="inferred from homology"/>
<keyword evidence="9" id="KW-1185">Reference proteome</keyword>
<dbReference type="InterPro" id="IPR011053">
    <property type="entry name" value="Single_hybrid_motif"/>
</dbReference>
<dbReference type="PANTHER" id="PTHR30386:SF26">
    <property type="entry name" value="TRANSPORT PROTEIN COMB"/>
    <property type="match status" value="1"/>
</dbReference>
<evidence type="ECO:0000313" key="9">
    <source>
        <dbReference type="Proteomes" id="UP000234748"/>
    </source>
</evidence>
<dbReference type="GO" id="GO:0016020">
    <property type="term" value="C:membrane"/>
    <property type="evidence" value="ECO:0007669"/>
    <property type="project" value="UniProtKB-SubCell"/>
</dbReference>
<keyword evidence="3" id="KW-0812">Transmembrane</keyword>